<name>B4VX42_9CYAN</name>
<evidence type="ECO:0000313" key="2">
    <source>
        <dbReference type="EMBL" id="EDX73597.1"/>
    </source>
</evidence>
<dbReference type="Proteomes" id="UP000003835">
    <property type="component" value="Unassembled WGS sequence"/>
</dbReference>
<dbReference type="HOGENOM" id="CLU_2034203_0_0_3"/>
<reference evidence="2 3" key="1">
    <citation type="submission" date="2008-07" db="EMBL/GenBank/DDBJ databases">
        <authorList>
            <person name="Tandeau de Marsac N."/>
            <person name="Ferriera S."/>
            <person name="Johnson J."/>
            <person name="Kravitz S."/>
            <person name="Beeson K."/>
            <person name="Sutton G."/>
            <person name="Rogers Y.-H."/>
            <person name="Friedman R."/>
            <person name="Frazier M."/>
            <person name="Venter J.C."/>
        </authorList>
    </citation>
    <scope>NUCLEOTIDE SEQUENCE [LARGE SCALE GENOMIC DNA]</scope>
    <source>
        <strain evidence="2 3">PCC 7420</strain>
    </source>
</reference>
<dbReference type="RefSeq" id="WP_006103298.1">
    <property type="nucleotide sequence ID" value="NZ_DS989857.1"/>
</dbReference>
<feature type="transmembrane region" description="Helical" evidence="1">
    <location>
        <begin position="103"/>
        <end position="120"/>
    </location>
</feature>
<dbReference type="AlphaFoldDB" id="B4VX42"/>
<organism evidence="2 3">
    <name type="scientific">Coleofasciculus chthonoplastes PCC 7420</name>
    <dbReference type="NCBI Taxonomy" id="118168"/>
    <lineage>
        <taxon>Bacteria</taxon>
        <taxon>Bacillati</taxon>
        <taxon>Cyanobacteriota</taxon>
        <taxon>Cyanophyceae</taxon>
        <taxon>Coleofasciculales</taxon>
        <taxon>Coleofasciculaceae</taxon>
        <taxon>Coleofasciculus</taxon>
    </lineage>
</organism>
<dbReference type="OrthoDB" id="530614at2"/>
<dbReference type="eggNOG" id="ENOG5032T3U">
    <property type="taxonomic scope" value="Bacteria"/>
</dbReference>
<evidence type="ECO:0000256" key="1">
    <source>
        <dbReference type="SAM" id="Phobius"/>
    </source>
</evidence>
<keyword evidence="1" id="KW-0812">Transmembrane</keyword>
<evidence type="ECO:0000313" key="3">
    <source>
        <dbReference type="Proteomes" id="UP000003835"/>
    </source>
</evidence>
<protein>
    <submittedName>
        <fullName evidence="2">Uncharacterized protein</fullName>
    </submittedName>
</protein>
<proteinExistence type="predicted"/>
<sequence length="123" mass="13929">MPNCPRCHQSISNREITCPHCGMILKAYGHPGITLHRAVEQEYLCQTCLYHVDDTCTFPQRPYAKECTLYTDKDQSPLEPESIYLPRRTLLQAAKLWCQRHPAVVGLLGLLAVSVLFTLLSNS</sequence>
<dbReference type="STRING" id="118168.MC7420_3771"/>
<accession>B4VX42</accession>
<keyword evidence="1" id="KW-0472">Membrane</keyword>
<keyword evidence="3" id="KW-1185">Reference proteome</keyword>
<dbReference type="EMBL" id="DS989857">
    <property type="protein sequence ID" value="EDX73597.1"/>
    <property type="molecule type" value="Genomic_DNA"/>
</dbReference>
<gene>
    <name evidence="2" type="ORF">MC7420_3771</name>
</gene>
<keyword evidence="1" id="KW-1133">Transmembrane helix</keyword>